<keyword evidence="2" id="KW-1185">Reference proteome</keyword>
<organism evidence="1 2">
    <name type="scientific">Arctium lappa</name>
    <name type="common">Greater burdock</name>
    <name type="synonym">Lappa major</name>
    <dbReference type="NCBI Taxonomy" id="4217"/>
    <lineage>
        <taxon>Eukaryota</taxon>
        <taxon>Viridiplantae</taxon>
        <taxon>Streptophyta</taxon>
        <taxon>Embryophyta</taxon>
        <taxon>Tracheophyta</taxon>
        <taxon>Spermatophyta</taxon>
        <taxon>Magnoliopsida</taxon>
        <taxon>eudicotyledons</taxon>
        <taxon>Gunneridae</taxon>
        <taxon>Pentapetalae</taxon>
        <taxon>asterids</taxon>
        <taxon>campanulids</taxon>
        <taxon>Asterales</taxon>
        <taxon>Asteraceae</taxon>
        <taxon>Carduoideae</taxon>
        <taxon>Cardueae</taxon>
        <taxon>Arctiinae</taxon>
        <taxon>Arctium</taxon>
    </lineage>
</organism>
<comment type="caution">
    <text evidence="1">The sequence shown here is derived from an EMBL/GenBank/DDBJ whole genome shotgun (WGS) entry which is preliminary data.</text>
</comment>
<reference evidence="1 2" key="2">
    <citation type="journal article" date="2022" name="Mol. Ecol. Resour.">
        <title>The genomes of chicory, endive, great burdock and yacon provide insights into Asteraceae paleo-polyploidization history and plant inulin production.</title>
        <authorList>
            <person name="Fan W."/>
            <person name="Wang S."/>
            <person name="Wang H."/>
            <person name="Wang A."/>
            <person name="Jiang F."/>
            <person name="Liu H."/>
            <person name="Zhao H."/>
            <person name="Xu D."/>
            <person name="Zhang Y."/>
        </authorList>
    </citation>
    <scope>NUCLEOTIDE SEQUENCE [LARGE SCALE GENOMIC DNA]</scope>
    <source>
        <strain evidence="2">cv. Niubang</strain>
    </source>
</reference>
<evidence type="ECO:0000313" key="1">
    <source>
        <dbReference type="EMBL" id="KAI3697965.1"/>
    </source>
</evidence>
<gene>
    <name evidence="1" type="ORF">L6452_31072</name>
</gene>
<dbReference type="Proteomes" id="UP001055879">
    <property type="component" value="Linkage Group LG10"/>
</dbReference>
<name>A0ACB8ZKX0_ARCLA</name>
<protein>
    <submittedName>
        <fullName evidence="1">Uncharacterized protein</fullName>
    </submittedName>
</protein>
<dbReference type="EMBL" id="CM042056">
    <property type="protein sequence ID" value="KAI3697965.1"/>
    <property type="molecule type" value="Genomic_DNA"/>
</dbReference>
<evidence type="ECO:0000313" key="2">
    <source>
        <dbReference type="Proteomes" id="UP001055879"/>
    </source>
</evidence>
<reference evidence="2" key="1">
    <citation type="journal article" date="2022" name="Mol. Ecol. Resour.">
        <title>The genomes of chicory, endive, great burdock and yacon provide insights into Asteraceae palaeo-polyploidization history and plant inulin production.</title>
        <authorList>
            <person name="Fan W."/>
            <person name="Wang S."/>
            <person name="Wang H."/>
            <person name="Wang A."/>
            <person name="Jiang F."/>
            <person name="Liu H."/>
            <person name="Zhao H."/>
            <person name="Xu D."/>
            <person name="Zhang Y."/>
        </authorList>
    </citation>
    <scope>NUCLEOTIDE SEQUENCE [LARGE SCALE GENOMIC DNA]</scope>
    <source>
        <strain evidence="2">cv. Niubang</strain>
    </source>
</reference>
<accession>A0ACB8ZKX0</accession>
<proteinExistence type="predicted"/>
<sequence>MVIMDKNPKPISAEPVGFKPPEVIHWDIMEVDGKEYIRLKRKDEKYEVYSTWNKIVRECSRSDLEEMFEVGMKVHADQLTAPGLPIVKLVMEYLCMLFKPEAVKHLIKHVFKAVRGWTLYERSGVYELALDTFHMEYYLGTVRLVDRLASLDVSAEGLLDLLKTEHNGQVHLHKDIFKALNVLSDQVSNLTAYDAIDDDLAKLKTQADSQPKSTRQFLIPLPLYTRKVDSLPNSSTYSMPREFEMDFRELLLGVIMNALTTKASKFDVLKLQPPPSIVVELGISKEKVELALLAQNQFEENQHLVEQLAKEEADKVEMSDSMRAQESELGKEEKTKEEEEIKKPRIEWYNEPIVGRFFPSPITNVRIVG</sequence>